<reference evidence="2" key="1">
    <citation type="journal article" date="2022" name="Mol. Ecol. Resour.">
        <title>The genomes of chicory, endive, great burdock and yacon provide insights into Asteraceae palaeo-polyploidization history and plant inulin production.</title>
        <authorList>
            <person name="Fan W."/>
            <person name="Wang S."/>
            <person name="Wang H."/>
            <person name="Wang A."/>
            <person name="Jiang F."/>
            <person name="Liu H."/>
            <person name="Zhao H."/>
            <person name="Xu D."/>
            <person name="Zhang Y."/>
        </authorList>
    </citation>
    <scope>NUCLEOTIDE SEQUENCE [LARGE SCALE GENOMIC DNA]</scope>
    <source>
        <strain evidence="2">cv. Punajuju</strain>
    </source>
</reference>
<keyword evidence="2" id="KW-1185">Reference proteome</keyword>
<dbReference type="EMBL" id="CM042010">
    <property type="protein sequence ID" value="KAI3779406.1"/>
    <property type="molecule type" value="Genomic_DNA"/>
</dbReference>
<accession>A0ACB9G861</accession>
<reference evidence="1 2" key="2">
    <citation type="journal article" date="2022" name="Mol. Ecol. Resour.">
        <title>The genomes of chicory, endive, great burdock and yacon provide insights into Asteraceae paleo-polyploidization history and plant inulin production.</title>
        <authorList>
            <person name="Fan W."/>
            <person name="Wang S."/>
            <person name="Wang H."/>
            <person name="Wang A."/>
            <person name="Jiang F."/>
            <person name="Liu H."/>
            <person name="Zhao H."/>
            <person name="Xu D."/>
            <person name="Zhang Y."/>
        </authorList>
    </citation>
    <scope>NUCLEOTIDE SEQUENCE [LARGE SCALE GENOMIC DNA]</scope>
    <source>
        <strain evidence="2">cv. Punajuju</strain>
        <tissue evidence="1">Leaves</tissue>
    </source>
</reference>
<proteinExistence type="predicted"/>
<evidence type="ECO:0000313" key="1">
    <source>
        <dbReference type="EMBL" id="KAI3779406.1"/>
    </source>
</evidence>
<comment type="caution">
    <text evidence="1">The sequence shown here is derived from an EMBL/GenBank/DDBJ whole genome shotgun (WGS) entry which is preliminary data.</text>
</comment>
<dbReference type="Proteomes" id="UP001055811">
    <property type="component" value="Linkage Group LG02"/>
</dbReference>
<name>A0ACB9G861_CICIN</name>
<sequence>MEEAAVRTESGSREWKKMTGEEGLTLDEDDPAARLKKKPEKKVEEAAATQKRDLLVDIGKSTFAAVVPIEMISHESPSAALGIRALFPQPLNLTRIINLVELQHAQLHLLVLVLDLLRFSDLANGLIEHPRRGFQTHHKELLKAF</sequence>
<gene>
    <name evidence="1" type="ORF">L2E82_09123</name>
</gene>
<organism evidence="1 2">
    <name type="scientific">Cichorium intybus</name>
    <name type="common">Chicory</name>
    <dbReference type="NCBI Taxonomy" id="13427"/>
    <lineage>
        <taxon>Eukaryota</taxon>
        <taxon>Viridiplantae</taxon>
        <taxon>Streptophyta</taxon>
        <taxon>Embryophyta</taxon>
        <taxon>Tracheophyta</taxon>
        <taxon>Spermatophyta</taxon>
        <taxon>Magnoliopsida</taxon>
        <taxon>eudicotyledons</taxon>
        <taxon>Gunneridae</taxon>
        <taxon>Pentapetalae</taxon>
        <taxon>asterids</taxon>
        <taxon>campanulids</taxon>
        <taxon>Asterales</taxon>
        <taxon>Asteraceae</taxon>
        <taxon>Cichorioideae</taxon>
        <taxon>Cichorieae</taxon>
        <taxon>Cichoriinae</taxon>
        <taxon>Cichorium</taxon>
    </lineage>
</organism>
<evidence type="ECO:0000313" key="2">
    <source>
        <dbReference type="Proteomes" id="UP001055811"/>
    </source>
</evidence>
<protein>
    <submittedName>
        <fullName evidence="1">Uncharacterized protein</fullName>
    </submittedName>
</protein>